<gene>
    <name evidence="1" type="ORF">SAMN02746065_12413</name>
</gene>
<sequence>MRFGEGKGENSVAELSNFIPLKKSFLWVKQHLDPSWSYIVIENNGNSQGLSLFKMDHRVYACLKQENYTWQQVIDMDVSREYLVIRIPPDNEETRLGRIMGLGFPGNTVYYLYKAEEIRK</sequence>
<dbReference type="STRING" id="1121400.SAMN02746065_12413"/>
<reference evidence="1 2" key="1">
    <citation type="submission" date="2017-04" db="EMBL/GenBank/DDBJ databases">
        <authorList>
            <person name="Afonso C.L."/>
            <person name="Miller P.J."/>
            <person name="Scott M.A."/>
            <person name="Spackman E."/>
            <person name="Goraichik I."/>
            <person name="Dimitrov K.M."/>
            <person name="Suarez D.L."/>
            <person name="Swayne D.E."/>
        </authorList>
    </citation>
    <scope>NUCLEOTIDE SEQUENCE [LARGE SCALE GENOMIC DNA]</scope>
    <source>
        <strain evidence="1 2">DSM 3385</strain>
    </source>
</reference>
<evidence type="ECO:0000313" key="1">
    <source>
        <dbReference type="EMBL" id="SMD04521.1"/>
    </source>
</evidence>
<dbReference type="Proteomes" id="UP000192418">
    <property type="component" value="Unassembled WGS sequence"/>
</dbReference>
<name>A0A1W2E3S6_9BACT</name>
<accession>A0A1W2E3S6</accession>
<organism evidence="1 2">
    <name type="scientific">Desulfocicer vacuolatum DSM 3385</name>
    <dbReference type="NCBI Taxonomy" id="1121400"/>
    <lineage>
        <taxon>Bacteria</taxon>
        <taxon>Pseudomonadati</taxon>
        <taxon>Thermodesulfobacteriota</taxon>
        <taxon>Desulfobacteria</taxon>
        <taxon>Desulfobacterales</taxon>
        <taxon>Desulfobacteraceae</taxon>
        <taxon>Desulfocicer</taxon>
    </lineage>
</organism>
<dbReference type="EMBL" id="FWXY01000024">
    <property type="protein sequence ID" value="SMD04521.1"/>
    <property type="molecule type" value="Genomic_DNA"/>
</dbReference>
<protein>
    <submittedName>
        <fullName evidence="1">Uncharacterized protein</fullName>
    </submittedName>
</protein>
<proteinExistence type="predicted"/>
<evidence type="ECO:0000313" key="2">
    <source>
        <dbReference type="Proteomes" id="UP000192418"/>
    </source>
</evidence>
<dbReference type="AlphaFoldDB" id="A0A1W2E3S6"/>
<keyword evidence="2" id="KW-1185">Reference proteome</keyword>